<dbReference type="Pfam" id="PF07776">
    <property type="entry name" value="zf-AD"/>
    <property type="match status" value="1"/>
</dbReference>
<dbReference type="InterPro" id="IPR050527">
    <property type="entry name" value="Snail/Krueppel_Znf"/>
</dbReference>
<dbReference type="PROSITE" id="PS51915">
    <property type="entry name" value="ZAD"/>
    <property type="match status" value="1"/>
</dbReference>
<dbReference type="FunFam" id="3.30.160.60:FF:000624">
    <property type="entry name" value="zinc finger protein 697"/>
    <property type="match status" value="1"/>
</dbReference>
<dbReference type="AlphaFoldDB" id="A0AAD7Y8X9"/>
<feature type="binding site" evidence="8">
    <location>
        <position position="7"/>
    </location>
    <ligand>
        <name>Zn(2+)</name>
        <dbReference type="ChEBI" id="CHEBI:29105"/>
    </ligand>
</feature>
<feature type="domain" description="C2H2-type" evidence="10">
    <location>
        <begin position="327"/>
        <end position="354"/>
    </location>
</feature>
<name>A0AAD7Y8X9_MYTSE</name>
<dbReference type="EMBL" id="JARGEI010000028">
    <property type="protein sequence ID" value="KAJ8706889.1"/>
    <property type="molecule type" value="Genomic_DNA"/>
</dbReference>
<organism evidence="12 13">
    <name type="scientific">Mythimna separata</name>
    <name type="common">Oriental armyworm</name>
    <name type="synonym">Pseudaletia separata</name>
    <dbReference type="NCBI Taxonomy" id="271217"/>
    <lineage>
        <taxon>Eukaryota</taxon>
        <taxon>Metazoa</taxon>
        <taxon>Ecdysozoa</taxon>
        <taxon>Arthropoda</taxon>
        <taxon>Hexapoda</taxon>
        <taxon>Insecta</taxon>
        <taxon>Pterygota</taxon>
        <taxon>Neoptera</taxon>
        <taxon>Endopterygota</taxon>
        <taxon>Lepidoptera</taxon>
        <taxon>Glossata</taxon>
        <taxon>Ditrysia</taxon>
        <taxon>Noctuoidea</taxon>
        <taxon>Noctuidae</taxon>
        <taxon>Noctuinae</taxon>
        <taxon>Hadenini</taxon>
        <taxon>Mythimna</taxon>
    </lineage>
</organism>
<dbReference type="FunFam" id="3.30.160.60:FF:001119">
    <property type="entry name" value="zinc finger protein 408"/>
    <property type="match status" value="1"/>
</dbReference>
<dbReference type="Pfam" id="PF00096">
    <property type="entry name" value="zf-C2H2"/>
    <property type="match status" value="8"/>
</dbReference>
<feature type="region of interest" description="Disordered" evidence="9">
    <location>
        <begin position="158"/>
        <end position="181"/>
    </location>
</feature>
<evidence type="ECO:0000256" key="7">
    <source>
        <dbReference type="PROSITE-ProRule" id="PRU00042"/>
    </source>
</evidence>
<dbReference type="FunFam" id="3.30.160.60:FF:002687">
    <property type="entry name" value="Uncharacterized protein"/>
    <property type="match status" value="1"/>
</dbReference>
<sequence length="520" mass="60760">MEKLPMCRLCLAENVRMYVVINKDLHELYERLTDNPFVTQDSRPMLACFICCTKLKQCCQLQRNCLEAEELLTQMMNEDYELKPPINQDHFGCFNELIIAPMEHVSIECDDEFQTECDVIKEELPDVCERLDDVIEPEEEHQSDGFCLSTDLKLENFDNSSSDAEDIPAQQSEPDSEDDLPLMEVKTEVEEEQEVPRKKRGASDTTRVAVAEKLIRGKNLEDIITENQKKNEKSDTEVTQNTSNCTSKVIPKFEERLTNTTPRVNISVIDTTVDTNSSNNIKKCNFIKRTRVGTGGARYKCDVCHYSCKRKEYLVKHIRTHTGEKTYKCEVCQRCFSNKSHLNAHIRTHTGEKPYKCEVCQRFFNQKTNLTKHIRTHTGEKPYKCEECQLCFSQKGHLKIHFRTHTGEKPYKCEKCQRCFTHKITLARHIRTHTGEKPYKCENCQLRFAQPSNLIQHIRTHTGEKRYKCEECQRCFAQKSHLKKHFRTHFGEESYKCTECQLCFIQKRQLTNHILTHNGN</sequence>
<evidence type="ECO:0000256" key="9">
    <source>
        <dbReference type="SAM" id="MobiDB-lite"/>
    </source>
</evidence>
<evidence type="ECO:0000313" key="13">
    <source>
        <dbReference type="Proteomes" id="UP001231518"/>
    </source>
</evidence>
<dbReference type="Proteomes" id="UP001231518">
    <property type="component" value="Chromosome 30"/>
</dbReference>
<gene>
    <name evidence="12" type="ORF">PYW07_012967</name>
</gene>
<reference evidence="12" key="1">
    <citation type="submission" date="2023-03" db="EMBL/GenBank/DDBJ databases">
        <title>Chromosome-level genomes of two armyworms, Mythimna separata and Mythimna loreyi, provide insights into the biosynthesis and reception of sex pheromones.</title>
        <authorList>
            <person name="Zhao H."/>
        </authorList>
    </citation>
    <scope>NUCLEOTIDE SEQUENCE</scope>
    <source>
        <strain evidence="12">BeijingLab</strain>
        <tissue evidence="12">Pupa</tissue>
    </source>
</reference>
<dbReference type="InterPro" id="IPR013087">
    <property type="entry name" value="Znf_C2H2_type"/>
</dbReference>
<feature type="binding site" evidence="8">
    <location>
        <position position="48"/>
    </location>
    <ligand>
        <name>Zn(2+)</name>
        <dbReference type="ChEBI" id="CHEBI:29105"/>
    </ligand>
</feature>
<keyword evidence="3 7" id="KW-0863">Zinc-finger</keyword>
<feature type="domain" description="C2H2-type" evidence="10">
    <location>
        <begin position="383"/>
        <end position="410"/>
    </location>
</feature>
<dbReference type="FunFam" id="3.30.160.60:FF:000774">
    <property type="entry name" value="Zinc finger protein"/>
    <property type="match status" value="1"/>
</dbReference>
<feature type="domain" description="C2H2-type" evidence="10">
    <location>
        <begin position="495"/>
        <end position="520"/>
    </location>
</feature>
<evidence type="ECO:0000256" key="6">
    <source>
        <dbReference type="ARBA" id="ARBA00037948"/>
    </source>
</evidence>
<evidence type="ECO:0000256" key="4">
    <source>
        <dbReference type="ARBA" id="ARBA00022833"/>
    </source>
</evidence>
<feature type="domain" description="C2H2-type" evidence="10">
    <location>
        <begin position="439"/>
        <end position="466"/>
    </location>
</feature>
<protein>
    <submittedName>
        <fullName evidence="12">Uncharacterized protein</fullName>
    </submittedName>
</protein>
<dbReference type="PANTHER" id="PTHR24388:SF53">
    <property type="entry name" value="CHORION TRANSCRIPTION FACTOR CF2-RELATED"/>
    <property type="match status" value="1"/>
</dbReference>
<dbReference type="GO" id="GO:0000981">
    <property type="term" value="F:DNA-binding transcription factor activity, RNA polymerase II-specific"/>
    <property type="evidence" value="ECO:0007669"/>
    <property type="project" value="TreeGrafter"/>
</dbReference>
<dbReference type="Gene3D" id="3.30.160.60">
    <property type="entry name" value="Classic Zinc Finger"/>
    <property type="match status" value="8"/>
</dbReference>
<dbReference type="InterPro" id="IPR036236">
    <property type="entry name" value="Znf_C2H2_sf"/>
</dbReference>
<proteinExistence type="inferred from homology"/>
<evidence type="ECO:0000259" key="11">
    <source>
        <dbReference type="PROSITE" id="PS51915"/>
    </source>
</evidence>
<feature type="binding site" evidence="8">
    <location>
        <position position="51"/>
    </location>
    <ligand>
        <name>Zn(2+)</name>
        <dbReference type="ChEBI" id="CHEBI:29105"/>
    </ligand>
</feature>
<keyword evidence="5" id="KW-0539">Nucleus</keyword>
<keyword evidence="1 8" id="KW-0479">Metal-binding</keyword>
<dbReference type="PROSITE" id="PS00028">
    <property type="entry name" value="ZINC_FINGER_C2H2_1"/>
    <property type="match status" value="8"/>
</dbReference>
<evidence type="ECO:0000256" key="1">
    <source>
        <dbReference type="ARBA" id="ARBA00022723"/>
    </source>
</evidence>
<dbReference type="SUPFAM" id="SSF57667">
    <property type="entry name" value="beta-beta-alpha zinc fingers"/>
    <property type="match status" value="5"/>
</dbReference>
<keyword evidence="2" id="KW-0677">Repeat</keyword>
<dbReference type="GO" id="GO:0005634">
    <property type="term" value="C:nucleus"/>
    <property type="evidence" value="ECO:0007669"/>
    <property type="project" value="InterPro"/>
</dbReference>
<dbReference type="SMART" id="SM00868">
    <property type="entry name" value="zf-AD"/>
    <property type="match status" value="1"/>
</dbReference>
<feature type="domain" description="C2H2-type" evidence="10">
    <location>
        <begin position="355"/>
        <end position="382"/>
    </location>
</feature>
<feature type="domain" description="ZAD" evidence="11">
    <location>
        <begin position="5"/>
        <end position="75"/>
    </location>
</feature>
<evidence type="ECO:0000256" key="8">
    <source>
        <dbReference type="PROSITE-ProRule" id="PRU01263"/>
    </source>
</evidence>
<keyword evidence="13" id="KW-1185">Reference proteome</keyword>
<evidence type="ECO:0000256" key="2">
    <source>
        <dbReference type="ARBA" id="ARBA00022737"/>
    </source>
</evidence>
<feature type="domain" description="C2H2-type" evidence="10">
    <location>
        <begin position="299"/>
        <end position="326"/>
    </location>
</feature>
<evidence type="ECO:0000313" key="12">
    <source>
        <dbReference type="EMBL" id="KAJ8706889.1"/>
    </source>
</evidence>
<evidence type="ECO:0000256" key="3">
    <source>
        <dbReference type="ARBA" id="ARBA00022771"/>
    </source>
</evidence>
<dbReference type="FunFam" id="3.30.160.60:FF:002343">
    <property type="entry name" value="Zinc finger protein 33A"/>
    <property type="match status" value="3"/>
</dbReference>
<dbReference type="SUPFAM" id="SSF57716">
    <property type="entry name" value="Glucocorticoid receptor-like (DNA-binding domain)"/>
    <property type="match status" value="1"/>
</dbReference>
<dbReference type="GO" id="GO:0000978">
    <property type="term" value="F:RNA polymerase II cis-regulatory region sequence-specific DNA binding"/>
    <property type="evidence" value="ECO:0007669"/>
    <property type="project" value="TreeGrafter"/>
</dbReference>
<feature type="binding site" evidence="8">
    <location>
        <position position="10"/>
    </location>
    <ligand>
        <name>Zn(2+)</name>
        <dbReference type="ChEBI" id="CHEBI:29105"/>
    </ligand>
</feature>
<dbReference type="InterPro" id="IPR012934">
    <property type="entry name" value="Znf_AD"/>
</dbReference>
<dbReference type="PROSITE" id="PS50157">
    <property type="entry name" value="ZINC_FINGER_C2H2_2"/>
    <property type="match status" value="8"/>
</dbReference>
<dbReference type="PANTHER" id="PTHR24388">
    <property type="entry name" value="ZINC FINGER PROTEIN"/>
    <property type="match status" value="1"/>
</dbReference>
<evidence type="ECO:0000259" key="10">
    <source>
        <dbReference type="PROSITE" id="PS50157"/>
    </source>
</evidence>
<dbReference type="SMART" id="SM00355">
    <property type="entry name" value="ZnF_C2H2"/>
    <property type="match status" value="8"/>
</dbReference>
<evidence type="ECO:0000256" key="5">
    <source>
        <dbReference type="ARBA" id="ARBA00023242"/>
    </source>
</evidence>
<keyword evidence="4 8" id="KW-0862">Zinc</keyword>
<comment type="caution">
    <text evidence="12">The sequence shown here is derived from an EMBL/GenBank/DDBJ whole genome shotgun (WGS) entry which is preliminary data.</text>
</comment>
<accession>A0AAD7Y8X9</accession>
<comment type="similarity">
    <text evidence="6">Belongs to the snail C2H2-type zinc-finger protein family.</text>
</comment>
<feature type="domain" description="C2H2-type" evidence="10">
    <location>
        <begin position="467"/>
        <end position="494"/>
    </location>
</feature>
<dbReference type="GO" id="GO:0008270">
    <property type="term" value="F:zinc ion binding"/>
    <property type="evidence" value="ECO:0007669"/>
    <property type="project" value="UniProtKB-UniRule"/>
</dbReference>
<feature type="domain" description="C2H2-type" evidence="10">
    <location>
        <begin position="411"/>
        <end position="438"/>
    </location>
</feature>